<feature type="domain" description="Clr5" evidence="1">
    <location>
        <begin position="20"/>
        <end position="70"/>
    </location>
</feature>
<dbReference type="Proteomes" id="UP000044602">
    <property type="component" value="Unassembled WGS sequence"/>
</dbReference>
<accession>A0A0G4ML77</accession>
<dbReference type="Pfam" id="PF14420">
    <property type="entry name" value="Clr5"/>
    <property type="match status" value="1"/>
</dbReference>
<gene>
    <name evidence="2" type="ORF">BN1708_015861</name>
    <name evidence="3" type="ORF">BN1723_014907</name>
</gene>
<dbReference type="AlphaFoldDB" id="A0A0G4ML77"/>
<keyword evidence="4" id="KW-1185">Reference proteome</keyword>
<evidence type="ECO:0000313" key="3">
    <source>
        <dbReference type="EMBL" id="CRK34800.1"/>
    </source>
</evidence>
<evidence type="ECO:0000313" key="4">
    <source>
        <dbReference type="Proteomes" id="UP000044602"/>
    </source>
</evidence>
<evidence type="ECO:0000313" key="2">
    <source>
        <dbReference type="EMBL" id="CRK30775.1"/>
    </source>
</evidence>
<reference evidence="4 5" key="1">
    <citation type="submission" date="2015-05" db="EMBL/GenBank/DDBJ databases">
        <authorList>
            <person name="Fogelqvist Johan"/>
        </authorList>
    </citation>
    <scope>NUCLEOTIDE SEQUENCE [LARGE SCALE GENOMIC DNA]</scope>
    <source>
        <strain evidence="2">VL1</strain>
        <strain evidence="3">VL2</strain>
    </source>
</reference>
<sequence length="442" mass="50206">MEGFASTVPHSTMPASSSLSWDDLRVTITELYLDQGLSLPRLKERMRLDYGFHASTKMYKRRFTQWGVRKNMTIKRVLDALEHEQALRPSSCPESQLDDQKKRRRYLQRLPRSRKELLVGHVLRPLNTIMAPYRDTVELASPVMLSPPADVLLPDYYVHLLQSYVRGSCEPGYWQRDEGDGLKNETIVPAWCSSVMSAACVLQEGKNAEAHRFLRIFIAQSSRQLARQDPLLFPFLYTSILYFARGHPEYAQGLIRALCRVSEQLPWATSSHPLRRMLLLMRHLSPEEIVWHASRTLLAYINLIHKALGAAFPIVQDMLSDAMDRLLCYSLVSPTEVVTMGQCMVLAAEAQGHTQCKDHANLKKALAAAYVKLGDLRSGRLMAREVLAMHGSDLGHNEMLPAAHMLISRIDEAEGLVELARSRLCELYWRASKPLEDGRTGR</sequence>
<dbReference type="EMBL" id="CVQI01027113">
    <property type="protein sequence ID" value="CRK34800.1"/>
    <property type="molecule type" value="Genomic_DNA"/>
</dbReference>
<evidence type="ECO:0000313" key="5">
    <source>
        <dbReference type="Proteomes" id="UP000045706"/>
    </source>
</evidence>
<proteinExistence type="predicted"/>
<dbReference type="EMBL" id="CVQH01021518">
    <property type="protein sequence ID" value="CRK30775.1"/>
    <property type="molecule type" value="Genomic_DNA"/>
</dbReference>
<evidence type="ECO:0000259" key="1">
    <source>
        <dbReference type="Pfam" id="PF14420"/>
    </source>
</evidence>
<name>A0A0G4ML77_VERLO</name>
<dbReference type="PANTHER" id="PTHR38788">
    <property type="entry name" value="CLR5 DOMAIN-CONTAINING PROTEIN"/>
    <property type="match status" value="1"/>
</dbReference>
<protein>
    <recommendedName>
        <fullName evidence="1">Clr5 domain-containing protein</fullName>
    </recommendedName>
</protein>
<dbReference type="InterPro" id="IPR025676">
    <property type="entry name" value="Clr5_dom"/>
</dbReference>
<organism evidence="3 5">
    <name type="scientific">Verticillium longisporum</name>
    <name type="common">Verticillium dahliae var. longisporum</name>
    <dbReference type="NCBI Taxonomy" id="100787"/>
    <lineage>
        <taxon>Eukaryota</taxon>
        <taxon>Fungi</taxon>
        <taxon>Dikarya</taxon>
        <taxon>Ascomycota</taxon>
        <taxon>Pezizomycotina</taxon>
        <taxon>Sordariomycetes</taxon>
        <taxon>Hypocreomycetidae</taxon>
        <taxon>Glomerellales</taxon>
        <taxon>Plectosphaerellaceae</taxon>
        <taxon>Verticillium</taxon>
    </lineage>
</organism>
<dbReference type="Proteomes" id="UP000045706">
    <property type="component" value="Unassembled WGS sequence"/>
</dbReference>
<dbReference type="STRING" id="100787.A0A0G4ML77"/>
<dbReference type="PANTHER" id="PTHR38788:SF3">
    <property type="entry name" value="CLR5 DOMAIN-CONTAINING PROTEIN"/>
    <property type="match status" value="1"/>
</dbReference>